<feature type="transmembrane region" description="Helical" evidence="1">
    <location>
        <begin position="90"/>
        <end position="112"/>
    </location>
</feature>
<keyword evidence="1" id="KW-0812">Transmembrane</keyword>
<sequence length="113" mass="11837">MTEQTGTVTERPRGGSAVLNWTLALTTILGAAAIEIFAYVQVLGTAGCSDRACPRLGPGEIGYTIIIYGAPIVAVLAILLSFVTARRPKGILVPVVAWILLLAAFVVLVVTFP</sequence>
<evidence type="ECO:0000313" key="3">
    <source>
        <dbReference type="Proteomes" id="UP000466931"/>
    </source>
</evidence>
<keyword evidence="3" id="KW-1185">Reference proteome</keyword>
<dbReference type="RefSeq" id="WP_085151412.1">
    <property type="nucleotide sequence ID" value="NZ_AP022612.1"/>
</dbReference>
<reference evidence="2" key="1">
    <citation type="journal article" date="2019" name="Emerg. Microbes Infect.">
        <title>Comprehensive subspecies identification of 175 nontuberculous mycobacteria species based on 7547 genomic profiles.</title>
        <authorList>
            <person name="Matsumoto Y."/>
            <person name="Kinjo T."/>
            <person name="Motooka D."/>
            <person name="Nabeya D."/>
            <person name="Jung N."/>
            <person name="Uechi K."/>
            <person name="Horii T."/>
            <person name="Iida T."/>
            <person name="Fujita J."/>
            <person name="Nakamura S."/>
        </authorList>
    </citation>
    <scope>NUCLEOTIDE SEQUENCE [LARGE SCALE GENOMIC DNA]</scope>
    <source>
        <strain evidence="2">JCM 13671</strain>
    </source>
</reference>
<accession>A0A7I7Y556</accession>
<proteinExistence type="predicted"/>
<keyword evidence="1" id="KW-1133">Transmembrane helix</keyword>
<name>A0A7I7Y556_9MYCO</name>
<reference evidence="2" key="2">
    <citation type="submission" date="2020-02" db="EMBL/GenBank/DDBJ databases">
        <authorList>
            <person name="Matsumoto Y."/>
            <person name="Motooka D."/>
            <person name="Nakamura S."/>
        </authorList>
    </citation>
    <scope>NUCLEOTIDE SEQUENCE</scope>
    <source>
        <strain evidence="2">JCM 13671</strain>
    </source>
</reference>
<protein>
    <submittedName>
        <fullName evidence="2">Uncharacterized protein</fullName>
    </submittedName>
</protein>
<feature type="transmembrane region" description="Helical" evidence="1">
    <location>
        <begin position="21"/>
        <end position="41"/>
    </location>
</feature>
<dbReference type="OrthoDB" id="4762660at2"/>
<dbReference type="AlphaFoldDB" id="A0A7I7Y556"/>
<evidence type="ECO:0000256" key="1">
    <source>
        <dbReference type="SAM" id="Phobius"/>
    </source>
</evidence>
<dbReference type="Proteomes" id="UP000466931">
    <property type="component" value="Chromosome"/>
</dbReference>
<feature type="transmembrane region" description="Helical" evidence="1">
    <location>
        <begin position="61"/>
        <end position="83"/>
    </location>
</feature>
<organism evidence="2 3">
    <name type="scientific">Mycolicibacterium confluentis</name>
    <dbReference type="NCBI Taxonomy" id="28047"/>
    <lineage>
        <taxon>Bacteria</taxon>
        <taxon>Bacillati</taxon>
        <taxon>Actinomycetota</taxon>
        <taxon>Actinomycetes</taxon>
        <taxon>Mycobacteriales</taxon>
        <taxon>Mycobacteriaceae</taxon>
        <taxon>Mycolicibacterium</taxon>
    </lineage>
</organism>
<keyword evidence="1" id="KW-0472">Membrane</keyword>
<dbReference type="EMBL" id="AP022612">
    <property type="protein sequence ID" value="BBZ36051.1"/>
    <property type="molecule type" value="Genomic_DNA"/>
</dbReference>
<evidence type="ECO:0000313" key="2">
    <source>
        <dbReference type="EMBL" id="BBZ36051.1"/>
    </source>
</evidence>
<gene>
    <name evidence="2" type="ORF">MCNF_46560</name>
</gene>